<evidence type="ECO:0000313" key="5">
    <source>
        <dbReference type="Proteomes" id="UP000318571"/>
    </source>
</evidence>
<evidence type="ECO:0000313" key="4">
    <source>
        <dbReference type="EMBL" id="TRY64301.1"/>
    </source>
</evidence>
<keyword evidence="3" id="KW-0378">Hydrolase</keyword>
<dbReference type="EMBL" id="VCGU01000458">
    <property type="protein sequence ID" value="TRY64301.1"/>
    <property type="molecule type" value="Genomic_DNA"/>
</dbReference>
<dbReference type="InterPro" id="IPR000952">
    <property type="entry name" value="AB_hydrolase_4_CS"/>
</dbReference>
<sequence>MNDNGGAYTKMTRYSKFKTTMSSFEAGFQFLLERPWTSLTSLVMAGLVVYYHLKVVAPVKFICKKGSQLEKLFRKSLPVANEMFKPTIWCFEARFQTVFASVCRAFIPDIPYRREGTESLEKYGMNRMLNRHLASCLVDSIKEVRHHFDSNALYNLEKVFSSGTIREFDSTFTAPLFGYSDVKDYYTNATIAGKIHKIRIPYLALNAEDDPFQPGDSLPYEEVARSDYASMLSTKYGGHIGFMEGFFPSRYHFSDRVFQQYAGAVFHHLDEFRSLNQKE</sequence>
<dbReference type="InterPro" id="IPR050960">
    <property type="entry name" value="AB_hydrolase_4_sf"/>
</dbReference>
<reference evidence="4 5" key="1">
    <citation type="journal article" date="2018" name="Nat. Ecol. Evol.">
        <title>Genomic signatures of mitonuclear coevolution across populations of Tigriopus californicus.</title>
        <authorList>
            <person name="Barreto F.S."/>
            <person name="Watson E.T."/>
            <person name="Lima T.G."/>
            <person name="Willett C.S."/>
            <person name="Edmands S."/>
            <person name="Li W."/>
            <person name="Burton R.S."/>
        </authorList>
    </citation>
    <scope>NUCLEOTIDE SEQUENCE [LARGE SCALE GENOMIC DNA]</scope>
    <source>
        <strain evidence="4 5">San Diego</strain>
    </source>
</reference>
<dbReference type="SUPFAM" id="SSF53474">
    <property type="entry name" value="alpha/beta-Hydrolases"/>
    <property type="match status" value="1"/>
</dbReference>
<evidence type="ECO:0000256" key="3">
    <source>
        <dbReference type="ARBA" id="ARBA00022801"/>
    </source>
</evidence>
<dbReference type="PIRSF" id="PIRSF005211">
    <property type="entry name" value="Ab_hydro_YheT"/>
    <property type="match status" value="1"/>
</dbReference>
<dbReference type="Proteomes" id="UP000318571">
    <property type="component" value="Chromosome 10"/>
</dbReference>
<organism evidence="4 5">
    <name type="scientific">Tigriopus californicus</name>
    <name type="common">Marine copepod</name>
    <dbReference type="NCBI Taxonomy" id="6832"/>
    <lineage>
        <taxon>Eukaryota</taxon>
        <taxon>Metazoa</taxon>
        <taxon>Ecdysozoa</taxon>
        <taxon>Arthropoda</taxon>
        <taxon>Crustacea</taxon>
        <taxon>Multicrustacea</taxon>
        <taxon>Hexanauplia</taxon>
        <taxon>Copepoda</taxon>
        <taxon>Harpacticoida</taxon>
        <taxon>Harpacticidae</taxon>
        <taxon>Tigriopus</taxon>
    </lineage>
</organism>
<dbReference type="PANTHER" id="PTHR10794:SF63">
    <property type="entry name" value="ALPHA_BETA HYDROLASE 1, ISOFORM A"/>
    <property type="match status" value="1"/>
</dbReference>
<evidence type="ECO:0008006" key="6">
    <source>
        <dbReference type="Google" id="ProtNLM"/>
    </source>
</evidence>
<name>A0A553NFW0_TIGCA</name>
<comment type="similarity">
    <text evidence="1">Belongs to the AB hydrolase superfamily. AB hydrolase 4 family.</text>
</comment>
<accession>A0A553NFW0</accession>
<dbReference type="InterPro" id="IPR012020">
    <property type="entry name" value="ABHD4"/>
</dbReference>
<dbReference type="GO" id="GO:0051793">
    <property type="term" value="P:medium-chain fatty acid catabolic process"/>
    <property type="evidence" value="ECO:0007669"/>
    <property type="project" value="TreeGrafter"/>
</dbReference>
<dbReference type="STRING" id="6832.A0A553NFW0"/>
<comment type="caution">
    <text evidence="4">The sequence shown here is derived from an EMBL/GenBank/DDBJ whole genome shotgun (WGS) entry which is preliminary data.</text>
</comment>
<dbReference type="GO" id="GO:0008126">
    <property type="term" value="F:acetylesterase activity"/>
    <property type="evidence" value="ECO:0007669"/>
    <property type="project" value="TreeGrafter"/>
</dbReference>
<keyword evidence="2" id="KW-0719">Serine esterase</keyword>
<dbReference type="GO" id="GO:0051792">
    <property type="term" value="P:medium-chain fatty acid biosynthetic process"/>
    <property type="evidence" value="ECO:0007669"/>
    <property type="project" value="TreeGrafter"/>
</dbReference>
<evidence type="ECO:0000256" key="2">
    <source>
        <dbReference type="ARBA" id="ARBA00022487"/>
    </source>
</evidence>
<evidence type="ECO:0000256" key="1">
    <source>
        <dbReference type="ARBA" id="ARBA00010884"/>
    </source>
</evidence>
<keyword evidence="5" id="KW-1185">Reference proteome</keyword>
<proteinExistence type="inferred from homology"/>
<protein>
    <recommendedName>
        <fullName evidence="6">AB hydrolase-1 domain-containing protein</fullName>
    </recommendedName>
</protein>
<gene>
    <name evidence="4" type="ORF">TCAL_02612</name>
</gene>
<dbReference type="InterPro" id="IPR029058">
    <property type="entry name" value="AB_hydrolase_fold"/>
</dbReference>
<dbReference type="PROSITE" id="PS01133">
    <property type="entry name" value="UPF0017"/>
    <property type="match status" value="1"/>
</dbReference>
<dbReference type="PANTHER" id="PTHR10794">
    <property type="entry name" value="ABHYDROLASE DOMAIN-CONTAINING PROTEIN"/>
    <property type="match status" value="1"/>
</dbReference>
<dbReference type="AlphaFoldDB" id="A0A553NFW0"/>
<dbReference type="GO" id="GO:0047372">
    <property type="term" value="F:monoacylglycerol lipase activity"/>
    <property type="evidence" value="ECO:0007669"/>
    <property type="project" value="TreeGrafter"/>
</dbReference>